<dbReference type="PANTHER" id="PTHR33057:SF26">
    <property type="entry name" value="TRANSCRIPTION REPRESSOR OFP13"/>
    <property type="match status" value="1"/>
</dbReference>
<proteinExistence type="predicted"/>
<keyword evidence="4 6" id="KW-0804">Transcription</keyword>
<protein>
    <recommendedName>
        <fullName evidence="6">Transcription repressor</fullName>
    </recommendedName>
    <alternativeName>
        <fullName evidence="6">Ovate family protein</fullName>
    </alternativeName>
</protein>
<dbReference type="NCBIfam" id="TIGR01568">
    <property type="entry name" value="A_thal_3678"/>
    <property type="match status" value="1"/>
</dbReference>
<reference evidence="8" key="1">
    <citation type="submission" date="2018-05" db="EMBL/GenBank/DDBJ databases">
        <title>Draft genome of Mucuna pruriens seed.</title>
        <authorList>
            <person name="Nnadi N.E."/>
            <person name="Vos R."/>
            <person name="Hasami M.H."/>
            <person name="Devisetty U.K."/>
            <person name="Aguiy J.C."/>
        </authorList>
    </citation>
    <scope>NUCLEOTIDE SEQUENCE [LARGE SCALE GENOMIC DNA]</scope>
    <source>
        <strain evidence="8">JCA_2017</strain>
    </source>
</reference>
<evidence type="ECO:0000256" key="5">
    <source>
        <dbReference type="ARBA" id="ARBA00023242"/>
    </source>
</evidence>
<dbReference type="STRING" id="157652.A0A371F9M2"/>
<sequence>MISYSRLNWPYEECLETVVRGVRRSERLFFEPLSTSSILENKKRTRVGVGVIPIPLNLKESVVVVGVESDDPYGDFRRSMEDVVETYGVKDWKGLEELLGWYLRLNGKNNRGFIVLAFVDLLITLALPTTSSDSPSHTFASYCSAVSSFASSPIVSVESE</sequence>
<feature type="domain" description="OVATE" evidence="7">
    <location>
        <begin position="65"/>
        <end position="124"/>
    </location>
</feature>
<name>A0A371F9M2_MUCPR</name>
<keyword evidence="3 6" id="KW-0805">Transcription regulation</keyword>
<dbReference type="InterPro" id="IPR006458">
    <property type="entry name" value="Ovate_C"/>
</dbReference>
<gene>
    <name evidence="8" type="primary">OFP13</name>
    <name evidence="8" type="ORF">CR513_45198</name>
</gene>
<comment type="caution">
    <text evidence="8">The sequence shown here is derived from an EMBL/GenBank/DDBJ whole genome shotgun (WGS) entry which is preliminary data.</text>
</comment>
<evidence type="ECO:0000256" key="1">
    <source>
        <dbReference type="ARBA" id="ARBA00004123"/>
    </source>
</evidence>
<evidence type="ECO:0000256" key="2">
    <source>
        <dbReference type="ARBA" id="ARBA00022491"/>
    </source>
</evidence>
<comment type="function">
    <text evidence="6">Transcriptional repressor that regulates multiple aspects of plant growth and development.</text>
</comment>
<evidence type="ECO:0000313" key="8">
    <source>
        <dbReference type="EMBL" id="RDX74978.1"/>
    </source>
</evidence>
<dbReference type="GO" id="GO:0005634">
    <property type="term" value="C:nucleus"/>
    <property type="evidence" value="ECO:0007669"/>
    <property type="project" value="UniProtKB-SubCell"/>
</dbReference>
<organism evidence="8 9">
    <name type="scientific">Mucuna pruriens</name>
    <name type="common">Velvet bean</name>
    <name type="synonym">Dolichos pruriens</name>
    <dbReference type="NCBI Taxonomy" id="157652"/>
    <lineage>
        <taxon>Eukaryota</taxon>
        <taxon>Viridiplantae</taxon>
        <taxon>Streptophyta</taxon>
        <taxon>Embryophyta</taxon>
        <taxon>Tracheophyta</taxon>
        <taxon>Spermatophyta</taxon>
        <taxon>Magnoliopsida</taxon>
        <taxon>eudicotyledons</taxon>
        <taxon>Gunneridae</taxon>
        <taxon>Pentapetalae</taxon>
        <taxon>rosids</taxon>
        <taxon>fabids</taxon>
        <taxon>Fabales</taxon>
        <taxon>Fabaceae</taxon>
        <taxon>Papilionoideae</taxon>
        <taxon>50 kb inversion clade</taxon>
        <taxon>NPAAA clade</taxon>
        <taxon>indigoferoid/millettioid clade</taxon>
        <taxon>Phaseoleae</taxon>
        <taxon>Mucuna</taxon>
    </lineage>
</organism>
<dbReference type="Proteomes" id="UP000257109">
    <property type="component" value="Unassembled WGS sequence"/>
</dbReference>
<dbReference type="PANTHER" id="PTHR33057">
    <property type="entry name" value="TRANSCRIPTION REPRESSOR OFP7-RELATED"/>
    <property type="match status" value="1"/>
</dbReference>
<keyword evidence="9" id="KW-1185">Reference proteome</keyword>
<feature type="non-terminal residue" evidence="8">
    <location>
        <position position="1"/>
    </location>
</feature>
<dbReference type="OrthoDB" id="689823at2759"/>
<dbReference type="Pfam" id="PF04844">
    <property type="entry name" value="Ovate"/>
    <property type="match status" value="1"/>
</dbReference>
<evidence type="ECO:0000313" key="9">
    <source>
        <dbReference type="Proteomes" id="UP000257109"/>
    </source>
</evidence>
<comment type="subcellular location">
    <subcellularLocation>
        <location evidence="1 6">Nucleus</location>
    </subcellularLocation>
</comment>
<dbReference type="AlphaFoldDB" id="A0A371F9M2"/>
<keyword evidence="2 6" id="KW-0678">Repressor</keyword>
<dbReference type="InterPro" id="IPR038933">
    <property type="entry name" value="Ovate"/>
</dbReference>
<dbReference type="EMBL" id="QJKJ01009990">
    <property type="protein sequence ID" value="RDX74978.1"/>
    <property type="molecule type" value="Genomic_DNA"/>
</dbReference>
<keyword evidence="5 6" id="KW-0539">Nucleus</keyword>
<accession>A0A371F9M2</accession>
<evidence type="ECO:0000259" key="7">
    <source>
        <dbReference type="PROSITE" id="PS51754"/>
    </source>
</evidence>
<dbReference type="GO" id="GO:0045892">
    <property type="term" value="P:negative regulation of DNA-templated transcription"/>
    <property type="evidence" value="ECO:0007669"/>
    <property type="project" value="UniProtKB-UniRule"/>
</dbReference>
<evidence type="ECO:0000256" key="3">
    <source>
        <dbReference type="ARBA" id="ARBA00023015"/>
    </source>
</evidence>
<evidence type="ECO:0000256" key="6">
    <source>
        <dbReference type="RuleBase" id="RU367028"/>
    </source>
</evidence>
<dbReference type="PROSITE" id="PS51754">
    <property type="entry name" value="OVATE"/>
    <property type="match status" value="1"/>
</dbReference>
<evidence type="ECO:0000256" key="4">
    <source>
        <dbReference type="ARBA" id="ARBA00023163"/>
    </source>
</evidence>